<reference evidence="4 5" key="1">
    <citation type="submission" date="2013-09" db="EMBL/GenBank/DDBJ databases">
        <title>Genome sequencing of Phaeobacter antarcticus sp. nov. SM1211.</title>
        <authorList>
            <person name="Zhang X.-Y."/>
            <person name="Liu C."/>
            <person name="Chen X.-L."/>
            <person name="Xie B.-B."/>
            <person name="Qin Q.-L."/>
            <person name="Rong J.-C."/>
            <person name="Zhang Y.-Z."/>
        </authorList>
    </citation>
    <scope>NUCLEOTIDE SEQUENCE [LARGE SCALE GENOMIC DNA]</scope>
    <source>
        <strain evidence="4 5">SM1211</strain>
    </source>
</reference>
<organism evidence="4 5">
    <name type="scientific">Puniceibacterium antarcticum</name>
    <dbReference type="NCBI Taxonomy" id="1206336"/>
    <lineage>
        <taxon>Bacteria</taxon>
        <taxon>Pseudomonadati</taxon>
        <taxon>Pseudomonadota</taxon>
        <taxon>Alphaproteobacteria</taxon>
        <taxon>Rhodobacterales</taxon>
        <taxon>Paracoccaceae</taxon>
        <taxon>Puniceibacterium</taxon>
    </lineage>
</organism>
<dbReference type="OrthoDB" id="9785413at2"/>
<dbReference type="Gene3D" id="2.30.40.10">
    <property type="entry name" value="Urease, subunit C, domain 1"/>
    <property type="match status" value="1"/>
</dbReference>
<dbReference type="InterPro" id="IPR013108">
    <property type="entry name" value="Amidohydro_3"/>
</dbReference>
<dbReference type="AlphaFoldDB" id="A0A2G8R225"/>
<gene>
    <name evidence="4" type="ORF">P775_25775</name>
</gene>
<protein>
    <recommendedName>
        <fullName evidence="3">Amidohydrolase 3 domain-containing protein</fullName>
    </recommendedName>
</protein>
<evidence type="ECO:0000313" key="5">
    <source>
        <dbReference type="Proteomes" id="UP000231259"/>
    </source>
</evidence>
<proteinExistence type="inferred from homology"/>
<evidence type="ECO:0000256" key="1">
    <source>
        <dbReference type="ARBA" id="ARBA00010716"/>
    </source>
</evidence>
<dbReference type="Proteomes" id="UP000231259">
    <property type="component" value="Unassembled WGS sequence"/>
</dbReference>
<dbReference type="InterPro" id="IPR032466">
    <property type="entry name" value="Metal_Hydrolase"/>
</dbReference>
<dbReference type="GO" id="GO:0006046">
    <property type="term" value="P:N-acetylglucosamine catabolic process"/>
    <property type="evidence" value="ECO:0007669"/>
    <property type="project" value="TreeGrafter"/>
</dbReference>
<comment type="caution">
    <text evidence="4">The sequence shown here is derived from an EMBL/GenBank/DDBJ whole genome shotgun (WGS) entry which is preliminary data.</text>
</comment>
<dbReference type="InterPro" id="IPR011059">
    <property type="entry name" value="Metal-dep_hydrolase_composite"/>
</dbReference>
<dbReference type="SUPFAM" id="SSF51338">
    <property type="entry name" value="Composite domain of metallo-dependent hydrolases"/>
    <property type="match status" value="1"/>
</dbReference>
<dbReference type="PANTHER" id="PTHR11113:SF14">
    <property type="entry name" value="N-ACETYLGLUCOSAMINE-6-PHOSPHATE DEACETYLASE"/>
    <property type="match status" value="1"/>
</dbReference>
<accession>A0A2G8R225</accession>
<dbReference type="Gene3D" id="3.20.20.140">
    <property type="entry name" value="Metal-dependent hydrolases"/>
    <property type="match status" value="2"/>
</dbReference>
<name>A0A2G8R225_9RHOB</name>
<dbReference type="RefSeq" id="WP_099913459.1">
    <property type="nucleotide sequence ID" value="NZ_AWWI01000176.1"/>
</dbReference>
<evidence type="ECO:0000259" key="3">
    <source>
        <dbReference type="Pfam" id="PF07969"/>
    </source>
</evidence>
<feature type="domain" description="Amidohydrolase 3" evidence="3">
    <location>
        <begin position="206"/>
        <end position="341"/>
    </location>
</feature>
<comment type="similarity">
    <text evidence="1">Belongs to the metallo-dependent hydrolases superfamily. NagA family.</text>
</comment>
<sequence>MMTAPLSFRLTGATVLRDGQMLDRSVAIEDGRISKGPLPEVDLRGYYILPGIVDLHGAAFLRHMAPDQTLHTALRATDHAAAAHGVTTAWLSQGWGWSEQGPHSPAAAESLLDALEDYRPEALSDLRIQIACETHTVDTAERLLAAVRRHRIDHVIFRNSLPDALMHSDLTPETHARLAQAEAQKRAVPRYLCRLAEAFDTLGVSYGSYADTDGETRETFSMIGAKLCVCPTRRSAAALAHAVGDPVVLRAGDVTKNTSPLSVTELIRSRLCDALASDISYPSLAAAAFHLATSGVMTLPAAWALISQRPAQILRLHDRGVIDYGRRADLVIVNRDTLAVEGTLSRGRITHLSGKAAARFMGLRADLAMAAE</sequence>
<dbReference type="Pfam" id="PF07969">
    <property type="entry name" value="Amidohydro_3"/>
    <property type="match status" value="1"/>
</dbReference>
<dbReference type="GO" id="GO:0008448">
    <property type="term" value="F:N-acetylglucosamine-6-phosphate deacetylase activity"/>
    <property type="evidence" value="ECO:0007669"/>
    <property type="project" value="TreeGrafter"/>
</dbReference>
<evidence type="ECO:0000256" key="2">
    <source>
        <dbReference type="ARBA" id="ARBA00022801"/>
    </source>
</evidence>
<evidence type="ECO:0000313" key="4">
    <source>
        <dbReference type="EMBL" id="PIL15590.1"/>
    </source>
</evidence>
<dbReference type="EMBL" id="AWWI01000176">
    <property type="protein sequence ID" value="PIL15590.1"/>
    <property type="molecule type" value="Genomic_DNA"/>
</dbReference>
<dbReference type="SUPFAM" id="SSF51556">
    <property type="entry name" value="Metallo-dependent hydrolases"/>
    <property type="match status" value="1"/>
</dbReference>
<dbReference type="PANTHER" id="PTHR11113">
    <property type="entry name" value="N-ACETYLGLUCOSAMINE-6-PHOSPHATE DEACETYLASE"/>
    <property type="match status" value="1"/>
</dbReference>
<keyword evidence="2" id="KW-0378">Hydrolase</keyword>
<keyword evidence="5" id="KW-1185">Reference proteome</keyword>